<name>A0A7C9UXG0_9PROT</name>
<dbReference type="RefSeq" id="WP_163674678.1">
    <property type="nucleotide sequence ID" value="NZ_JAAIYP010000009.1"/>
</dbReference>
<keyword evidence="2" id="KW-1185">Reference proteome</keyword>
<comment type="caution">
    <text evidence="1">The sequence shown here is derived from an EMBL/GenBank/DDBJ whole genome shotgun (WGS) entry which is preliminary data.</text>
</comment>
<organism evidence="1 2">
    <name type="scientific">Magnetospirillum aberrantis SpK</name>
    <dbReference type="NCBI Taxonomy" id="908842"/>
    <lineage>
        <taxon>Bacteria</taxon>
        <taxon>Pseudomonadati</taxon>
        <taxon>Pseudomonadota</taxon>
        <taxon>Alphaproteobacteria</taxon>
        <taxon>Rhodospirillales</taxon>
        <taxon>Rhodospirillaceae</taxon>
        <taxon>Magnetospirillum</taxon>
    </lineage>
</organism>
<accession>A0A7C9UXG0</accession>
<evidence type="ECO:0000313" key="2">
    <source>
        <dbReference type="Proteomes" id="UP000480684"/>
    </source>
</evidence>
<dbReference type="EMBL" id="JAAIYP010000009">
    <property type="protein sequence ID" value="NFV79033.1"/>
    <property type="molecule type" value="Genomic_DNA"/>
</dbReference>
<protein>
    <submittedName>
        <fullName evidence="1">Uncharacterized protein</fullName>
    </submittedName>
</protein>
<dbReference type="AlphaFoldDB" id="A0A7C9UXG0"/>
<sequence>MLLRALVRRRKHRRLVAAGLVACGLGGRLSIVGNRLMVNKGGVFGVLATMLGFEGAFMERALRISQISAIEIDKPALFLRYMRITYPGAPHQSGNNLHDMMAENAILMSLFDNRPFYRVMARIEALMDADD</sequence>
<proteinExistence type="predicted"/>
<reference evidence="1 2" key="1">
    <citation type="submission" date="2020-02" db="EMBL/GenBank/DDBJ databases">
        <authorList>
            <person name="Dziuba M."/>
            <person name="Kuznetsov B."/>
            <person name="Mardanov A."/>
            <person name="Ravin N."/>
            <person name="Grouzdev D."/>
        </authorList>
    </citation>
    <scope>NUCLEOTIDE SEQUENCE [LARGE SCALE GENOMIC DNA]</scope>
    <source>
        <strain evidence="1 2">SpK</strain>
    </source>
</reference>
<evidence type="ECO:0000313" key="1">
    <source>
        <dbReference type="EMBL" id="NFV79033.1"/>
    </source>
</evidence>
<dbReference type="Proteomes" id="UP000480684">
    <property type="component" value="Unassembled WGS sequence"/>
</dbReference>
<gene>
    <name evidence="1" type="ORF">G4223_02745</name>
</gene>